<evidence type="ECO:0000256" key="16">
    <source>
        <dbReference type="RuleBase" id="RU003560"/>
    </source>
</evidence>
<dbReference type="EC" id="2.6.1.22" evidence="5"/>
<evidence type="ECO:0000256" key="11">
    <source>
        <dbReference type="ARBA" id="ARBA00030204"/>
    </source>
</evidence>
<evidence type="ECO:0000256" key="7">
    <source>
        <dbReference type="ARBA" id="ARBA00022576"/>
    </source>
</evidence>
<dbReference type="InterPro" id="IPR005814">
    <property type="entry name" value="Aminotrans_3"/>
</dbReference>
<dbReference type="GO" id="GO:0047298">
    <property type="term" value="F:(S)-3-amino-2-methylpropionate transaminase activity"/>
    <property type="evidence" value="ECO:0007669"/>
    <property type="project" value="UniProtKB-EC"/>
</dbReference>
<dbReference type="CDD" id="cd00610">
    <property type="entry name" value="OAT_like"/>
    <property type="match status" value="1"/>
</dbReference>
<evidence type="ECO:0000256" key="14">
    <source>
        <dbReference type="ARBA" id="ARBA00048021"/>
    </source>
</evidence>
<dbReference type="OrthoDB" id="9807885at2"/>
<evidence type="ECO:0000256" key="13">
    <source>
        <dbReference type="ARBA" id="ARBA00031787"/>
    </source>
</evidence>
<proteinExistence type="inferred from homology"/>
<evidence type="ECO:0000313" key="18">
    <source>
        <dbReference type="Proteomes" id="UP000078287"/>
    </source>
</evidence>
<dbReference type="SUPFAM" id="SSF53383">
    <property type="entry name" value="PLP-dependent transferases"/>
    <property type="match status" value="1"/>
</dbReference>
<dbReference type="PANTHER" id="PTHR11986:SF58">
    <property type="entry name" value="LEUCINE_METHIONINE RACEMASE"/>
    <property type="match status" value="1"/>
</dbReference>
<organism evidence="17 18">
    <name type="scientific">Chloroflexus islandicus</name>
    <dbReference type="NCBI Taxonomy" id="1707952"/>
    <lineage>
        <taxon>Bacteria</taxon>
        <taxon>Bacillati</taxon>
        <taxon>Chloroflexota</taxon>
        <taxon>Chloroflexia</taxon>
        <taxon>Chloroflexales</taxon>
        <taxon>Chloroflexineae</taxon>
        <taxon>Chloroflexaceae</taxon>
        <taxon>Chloroflexus</taxon>
    </lineage>
</organism>
<evidence type="ECO:0000256" key="12">
    <source>
        <dbReference type="ARBA" id="ARBA00030857"/>
    </source>
</evidence>
<comment type="catalytic activity">
    <reaction evidence="14">
        <text>4-aminobutanoate + 2-oxoglutarate = succinate semialdehyde + L-glutamate</text>
        <dbReference type="Rhea" id="RHEA:23352"/>
        <dbReference type="ChEBI" id="CHEBI:16810"/>
        <dbReference type="ChEBI" id="CHEBI:29985"/>
        <dbReference type="ChEBI" id="CHEBI:57706"/>
        <dbReference type="ChEBI" id="CHEBI:59888"/>
        <dbReference type="EC" id="2.6.1.19"/>
    </reaction>
</comment>
<evidence type="ECO:0000256" key="3">
    <source>
        <dbReference type="ARBA" id="ARBA00005176"/>
    </source>
</evidence>
<protein>
    <recommendedName>
        <fullName evidence="12">(S)-3-amino-2-methylpropionate transaminase</fullName>
        <ecNumber evidence="6">2.6.1.19</ecNumber>
        <ecNumber evidence="5">2.6.1.22</ecNumber>
    </recommendedName>
    <alternativeName>
        <fullName evidence="13">GABA aminotransferase</fullName>
    </alternativeName>
    <alternativeName>
        <fullName evidence="11">Gamma-amino-N-butyrate transaminase</fullName>
    </alternativeName>
    <alternativeName>
        <fullName evidence="15">Glutamate:succinic semialdehyde transaminase</fullName>
    </alternativeName>
    <alternativeName>
        <fullName evidence="10">L-AIBAT</fullName>
    </alternativeName>
</protein>
<evidence type="ECO:0000256" key="10">
    <source>
        <dbReference type="ARBA" id="ARBA00029760"/>
    </source>
</evidence>
<dbReference type="InterPro" id="IPR015424">
    <property type="entry name" value="PyrdxlP-dep_Trfase"/>
</dbReference>
<comment type="catalytic activity">
    <reaction evidence="1">
        <text>(S)-3-amino-2-methylpropanoate + 2-oxoglutarate = 2-methyl-3-oxopropanoate + L-glutamate</text>
        <dbReference type="Rhea" id="RHEA:13993"/>
        <dbReference type="ChEBI" id="CHEBI:16810"/>
        <dbReference type="ChEBI" id="CHEBI:29985"/>
        <dbReference type="ChEBI" id="CHEBI:57700"/>
        <dbReference type="ChEBI" id="CHEBI:58655"/>
        <dbReference type="EC" id="2.6.1.22"/>
    </reaction>
</comment>
<evidence type="ECO:0000256" key="2">
    <source>
        <dbReference type="ARBA" id="ARBA00001933"/>
    </source>
</evidence>
<evidence type="ECO:0000256" key="9">
    <source>
        <dbReference type="ARBA" id="ARBA00022898"/>
    </source>
</evidence>
<dbReference type="PIRSF" id="PIRSF000521">
    <property type="entry name" value="Transaminase_4ab_Lys_Orn"/>
    <property type="match status" value="1"/>
</dbReference>
<name>A0A178M4A4_9CHLR</name>
<dbReference type="Gene3D" id="3.40.640.10">
    <property type="entry name" value="Type I PLP-dependent aspartate aminotransferase-like (Major domain)"/>
    <property type="match status" value="1"/>
</dbReference>
<sequence>MTAPAVRHIRLVTEIPGPRSRELLARRDAAVVAGLGRATPIAIAAGHGALVTDVDGNTLIDFVSGIGTLAVGHCPPEVVSAIQSQAEQLIHLSALVGTYEPYVALCERLNALAPISEPCKTLLANSGAEGVENAIKFARAATGRPAIIVFDGAYHGRTLLTLSLTSRTYFKKKFGPFAPEIYRAPFPYAYRMGVSEEEAVEQCWAAFERMQIAGVDPETVAAVLIEPVQGEGGFIPVPVEFMRRLRQFCDRNGSLLIVDEVQSGFGRTGTLFAIEQFGVEPDIIVAAKSIAAGMPLAATIGRARVMDKAHYGGVGGTYGGNPLACVAALATIDIIERERLLDRAKAIGQQIRARFEPLLADDTLDPLVGDVRGMGAMIGIELVKDRRKRTPAAAEEVLAILGRALERGVLAMRAGLYVNCIRLLVPLVITDDQLDEGLEVLIGAMRG</sequence>
<evidence type="ECO:0000256" key="6">
    <source>
        <dbReference type="ARBA" id="ARBA00012912"/>
    </source>
</evidence>
<gene>
    <name evidence="17" type="ORF">A6A03_04030</name>
</gene>
<comment type="similarity">
    <text evidence="4 16">Belongs to the class-III pyridoxal-phosphate-dependent aminotransferase family.</text>
</comment>
<evidence type="ECO:0000256" key="5">
    <source>
        <dbReference type="ARBA" id="ARBA00012876"/>
    </source>
</evidence>
<keyword evidence="8" id="KW-0808">Transferase</keyword>
<accession>A0A178M4A4</accession>
<dbReference type="RefSeq" id="WP_066790435.1">
    <property type="nucleotide sequence ID" value="NZ_LWQS01000082.1"/>
</dbReference>
<dbReference type="STRING" id="1707952.A6A03_04030"/>
<dbReference type="PROSITE" id="PS00600">
    <property type="entry name" value="AA_TRANSFER_CLASS_3"/>
    <property type="match status" value="1"/>
</dbReference>
<dbReference type="GO" id="GO:0042802">
    <property type="term" value="F:identical protein binding"/>
    <property type="evidence" value="ECO:0007669"/>
    <property type="project" value="TreeGrafter"/>
</dbReference>
<dbReference type="AlphaFoldDB" id="A0A178M4A4"/>
<dbReference type="InterPro" id="IPR050103">
    <property type="entry name" value="Class-III_PLP-dep_AT"/>
</dbReference>
<comment type="caution">
    <text evidence="17">The sequence shown here is derived from an EMBL/GenBank/DDBJ whole genome shotgun (WGS) entry which is preliminary data.</text>
</comment>
<comment type="pathway">
    <text evidence="3">Amino-acid degradation; 4-aminobutanoate degradation.</text>
</comment>
<keyword evidence="18" id="KW-1185">Reference proteome</keyword>
<keyword evidence="7" id="KW-0032">Aminotransferase</keyword>
<keyword evidence="9 16" id="KW-0663">Pyridoxal phosphate</keyword>
<comment type="cofactor">
    <cofactor evidence="2">
        <name>pyridoxal 5'-phosphate</name>
        <dbReference type="ChEBI" id="CHEBI:597326"/>
    </cofactor>
</comment>
<dbReference type="InterPro" id="IPR015421">
    <property type="entry name" value="PyrdxlP-dep_Trfase_major"/>
</dbReference>
<dbReference type="Proteomes" id="UP000078287">
    <property type="component" value="Unassembled WGS sequence"/>
</dbReference>
<dbReference type="InterPro" id="IPR015422">
    <property type="entry name" value="PyrdxlP-dep_Trfase_small"/>
</dbReference>
<dbReference type="FunFam" id="3.40.640.10:FF:000013">
    <property type="entry name" value="4-aminobutyrate aminotransferase"/>
    <property type="match status" value="1"/>
</dbReference>
<reference evidence="17 18" key="1">
    <citation type="submission" date="2016-04" db="EMBL/GenBank/DDBJ databases">
        <title>Chloroflexus islandicus sp. nov., a thermophilic filamentous anoxygenic phototrophic bacterium from geyser Strokkur (Iceland).</title>
        <authorList>
            <person name="Gaisin V.A."/>
            <person name="Kalashnikov A.M."/>
            <person name="Sukhacheva M.V."/>
            <person name="Grouzdev D.S."/>
            <person name="Ivanov T.M."/>
            <person name="Kuznetsov B."/>
            <person name="Gorlenko V.M."/>
        </authorList>
    </citation>
    <scope>NUCLEOTIDE SEQUENCE [LARGE SCALE GENOMIC DNA]</scope>
    <source>
        <strain evidence="18">isl-2</strain>
    </source>
</reference>
<evidence type="ECO:0000256" key="4">
    <source>
        <dbReference type="ARBA" id="ARBA00008954"/>
    </source>
</evidence>
<evidence type="ECO:0000313" key="17">
    <source>
        <dbReference type="EMBL" id="OAN42893.1"/>
    </source>
</evidence>
<dbReference type="Pfam" id="PF00202">
    <property type="entry name" value="Aminotran_3"/>
    <property type="match status" value="1"/>
</dbReference>
<evidence type="ECO:0000256" key="15">
    <source>
        <dbReference type="ARBA" id="ARBA00050054"/>
    </source>
</evidence>
<dbReference type="Gene3D" id="3.90.1150.10">
    <property type="entry name" value="Aspartate Aminotransferase, domain 1"/>
    <property type="match status" value="1"/>
</dbReference>
<dbReference type="GO" id="GO:0034386">
    <property type="term" value="F:4-aminobutyrate:2-oxoglutarate transaminase activity"/>
    <property type="evidence" value="ECO:0007669"/>
    <property type="project" value="UniProtKB-EC"/>
</dbReference>
<dbReference type="EC" id="2.6.1.19" evidence="6"/>
<dbReference type="InterPro" id="IPR049704">
    <property type="entry name" value="Aminotrans_3_PPA_site"/>
</dbReference>
<evidence type="ECO:0000256" key="1">
    <source>
        <dbReference type="ARBA" id="ARBA00001750"/>
    </source>
</evidence>
<dbReference type="PANTHER" id="PTHR11986">
    <property type="entry name" value="AMINOTRANSFERASE CLASS III"/>
    <property type="match status" value="1"/>
</dbReference>
<dbReference type="EMBL" id="LWQS01000082">
    <property type="protein sequence ID" value="OAN42893.1"/>
    <property type="molecule type" value="Genomic_DNA"/>
</dbReference>
<evidence type="ECO:0000256" key="8">
    <source>
        <dbReference type="ARBA" id="ARBA00022679"/>
    </source>
</evidence>
<dbReference type="GO" id="GO:0030170">
    <property type="term" value="F:pyridoxal phosphate binding"/>
    <property type="evidence" value="ECO:0007669"/>
    <property type="project" value="InterPro"/>
</dbReference>